<evidence type="ECO:0000256" key="1">
    <source>
        <dbReference type="SAM" id="MobiDB-lite"/>
    </source>
</evidence>
<feature type="compositionally biased region" description="Basic and acidic residues" evidence="1">
    <location>
        <begin position="49"/>
        <end position="58"/>
    </location>
</feature>
<keyword evidence="2" id="KW-0472">Membrane</keyword>
<name>A0A3E4LX60_9FIRM</name>
<evidence type="ECO:0000256" key="2">
    <source>
        <dbReference type="SAM" id="Phobius"/>
    </source>
</evidence>
<evidence type="ECO:0000259" key="3">
    <source>
        <dbReference type="Pfam" id="PF07553"/>
    </source>
</evidence>
<organism evidence="4 5">
    <name type="scientific">[Ruminococcus] lactaris</name>
    <dbReference type="NCBI Taxonomy" id="46228"/>
    <lineage>
        <taxon>Bacteria</taxon>
        <taxon>Bacillati</taxon>
        <taxon>Bacillota</taxon>
        <taxon>Clostridia</taxon>
        <taxon>Lachnospirales</taxon>
        <taxon>Lachnospiraceae</taxon>
        <taxon>Mediterraneibacter</taxon>
    </lineage>
</organism>
<feature type="domain" description="Putative host cell surface-exposed lipoprotein Ltp-like HTH region" evidence="3">
    <location>
        <begin position="245"/>
        <end position="287"/>
    </location>
</feature>
<feature type="compositionally biased region" description="Low complexity" evidence="1">
    <location>
        <begin position="34"/>
        <end position="45"/>
    </location>
</feature>
<dbReference type="EMBL" id="QSQN01000005">
    <property type="protein sequence ID" value="RGK42014.1"/>
    <property type="molecule type" value="Genomic_DNA"/>
</dbReference>
<proteinExistence type="predicted"/>
<dbReference type="Pfam" id="PF07553">
    <property type="entry name" value="Lipoprotein_Ltp"/>
    <property type="match status" value="2"/>
</dbReference>
<protein>
    <recommendedName>
        <fullName evidence="3">Putative host cell surface-exposed lipoprotein Ltp-like HTH region domain-containing protein</fullName>
    </recommendedName>
</protein>
<reference evidence="4 5" key="1">
    <citation type="submission" date="2018-08" db="EMBL/GenBank/DDBJ databases">
        <title>A genome reference for cultivated species of the human gut microbiota.</title>
        <authorList>
            <person name="Zou Y."/>
            <person name="Xue W."/>
            <person name="Luo G."/>
        </authorList>
    </citation>
    <scope>NUCLEOTIDE SEQUENCE [LARGE SCALE GENOMIC DNA]</scope>
    <source>
        <strain evidence="4 5">TF11-7</strain>
    </source>
</reference>
<dbReference type="InterPro" id="IPR036388">
    <property type="entry name" value="WH-like_DNA-bd_sf"/>
</dbReference>
<dbReference type="InterPro" id="IPR011434">
    <property type="entry name" value="Ltp-like_HTH"/>
</dbReference>
<comment type="caution">
    <text evidence="4">The sequence shown here is derived from an EMBL/GenBank/DDBJ whole genome shotgun (WGS) entry which is preliminary data.</text>
</comment>
<keyword evidence="2" id="KW-1133">Transmembrane helix</keyword>
<dbReference type="Gene3D" id="1.10.10.10">
    <property type="entry name" value="Winged helix-like DNA-binding domain superfamily/Winged helix DNA-binding domain"/>
    <property type="match status" value="2"/>
</dbReference>
<evidence type="ECO:0000313" key="5">
    <source>
        <dbReference type="Proteomes" id="UP000260793"/>
    </source>
</evidence>
<dbReference type="AlphaFoldDB" id="A0A3E4LX60"/>
<evidence type="ECO:0000313" key="4">
    <source>
        <dbReference type="EMBL" id="RGK42014.1"/>
    </source>
</evidence>
<accession>A0A3E4LX60</accession>
<sequence>MWGKKKDFPQKKKIILSVVFAIWTIILIAFSSGGTTESTTTNSNSKNEAVTDAKKESKDSTPVKKVEAVEVAGDLLTTPAFTAEANTSDMVDQIALTAKKYADTLTDEQVAAILADVKNANHQFYTDNATMEKYMWYGYLLDYKYDDSEAKSSLGTDLFQAIKYVYRNTEKVEDSATVENLNQIDKDFLKIEEESMTTAQKNALVTAGKYLNYTAFSYTGLIEQLEYEGYSTEDATFAVDRCGADWNEQAAKCAKKYLDYSSFSRDGLIEQLEYEGFTAEQAEYGVSSAGY</sequence>
<keyword evidence="2" id="KW-0812">Transmembrane</keyword>
<feature type="transmembrane region" description="Helical" evidence="2">
    <location>
        <begin position="14"/>
        <end position="34"/>
    </location>
</feature>
<feature type="region of interest" description="Disordered" evidence="1">
    <location>
        <begin position="34"/>
        <end position="58"/>
    </location>
</feature>
<dbReference type="Proteomes" id="UP000260793">
    <property type="component" value="Unassembled WGS sequence"/>
</dbReference>
<feature type="domain" description="Putative host cell surface-exposed lipoprotein Ltp-like HTH region" evidence="3">
    <location>
        <begin position="200"/>
        <end position="240"/>
    </location>
</feature>
<gene>
    <name evidence="4" type="ORF">DXD17_02545</name>
</gene>